<accession>A0A1P8UFK8</accession>
<dbReference type="Proteomes" id="UP000243807">
    <property type="component" value="Chromosome"/>
</dbReference>
<feature type="region of interest" description="Disordered" evidence="1">
    <location>
        <begin position="189"/>
        <end position="211"/>
    </location>
</feature>
<reference evidence="3 4" key="1">
    <citation type="submission" date="2017-01" db="EMBL/GenBank/DDBJ databases">
        <title>Draft sequence of Acidihalobacter ferrooxidans strain DSM 14175 (strain V8).</title>
        <authorList>
            <person name="Khaleque H.N."/>
            <person name="Ramsay J.P."/>
            <person name="Murphy R.J.T."/>
            <person name="Kaksonen A.H."/>
            <person name="Boxall N.J."/>
            <person name="Watkin E.L.J."/>
        </authorList>
    </citation>
    <scope>NUCLEOTIDE SEQUENCE [LARGE SCALE GENOMIC DNA]</scope>
    <source>
        <strain evidence="3 4">V8</strain>
    </source>
</reference>
<name>A0A1P8UFK8_9GAMM</name>
<protein>
    <recommendedName>
        <fullName evidence="2">DUF6475 domain-containing protein</fullName>
    </recommendedName>
</protein>
<dbReference type="STRING" id="1765967.BW247_05030"/>
<dbReference type="InterPro" id="IPR045521">
    <property type="entry name" value="DUF6475"/>
</dbReference>
<dbReference type="Pfam" id="PF20081">
    <property type="entry name" value="DUF6475"/>
    <property type="match status" value="1"/>
</dbReference>
<dbReference type="RefSeq" id="WP_076836188.1">
    <property type="nucleotide sequence ID" value="NZ_CP019434.1"/>
</dbReference>
<dbReference type="OrthoDB" id="8561347at2"/>
<feature type="domain" description="DUF6475" evidence="2">
    <location>
        <begin position="103"/>
        <end position="175"/>
    </location>
</feature>
<evidence type="ECO:0000256" key="1">
    <source>
        <dbReference type="SAM" id="MobiDB-lite"/>
    </source>
</evidence>
<organism evidence="3 4">
    <name type="scientific">Acidihalobacter ferrooxydans</name>
    <dbReference type="NCBI Taxonomy" id="1765967"/>
    <lineage>
        <taxon>Bacteria</taxon>
        <taxon>Pseudomonadati</taxon>
        <taxon>Pseudomonadota</taxon>
        <taxon>Gammaproteobacteria</taxon>
        <taxon>Chromatiales</taxon>
        <taxon>Ectothiorhodospiraceae</taxon>
        <taxon>Acidihalobacter</taxon>
    </lineage>
</organism>
<sequence>MDIQKDIKPFSAMWVAVHENYGRPLSPMAVKLAFRALSSWPINDVARAVEAHLSDPDAGRFPPKPADIVRHLLGGGAQDLAERAWSRVTRGIAQVGPWQSIRCDDPLILPVIRDMGGWIKLCAIESERDLSFAGKEFVRRYAAYVGRGSACEPVDKLAGIAERDLIASGYPENVPDPIPLPGLVAPSTHPMGLEESVGTSPPRFGVVPSKG</sequence>
<gene>
    <name evidence="3" type="ORF">BW247_05030</name>
</gene>
<evidence type="ECO:0000313" key="3">
    <source>
        <dbReference type="EMBL" id="APZ42534.1"/>
    </source>
</evidence>
<evidence type="ECO:0000313" key="4">
    <source>
        <dbReference type="Proteomes" id="UP000243807"/>
    </source>
</evidence>
<evidence type="ECO:0000259" key="2">
    <source>
        <dbReference type="Pfam" id="PF20081"/>
    </source>
</evidence>
<keyword evidence="4" id="KW-1185">Reference proteome</keyword>
<dbReference type="AlphaFoldDB" id="A0A1P8UFK8"/>
<dbReference type="KEGG" id="afy:BW247_05030"/>
<dbReference type="EMBL" id="CP019434">
    <property type="protein sequence ID" value="APZ42534.1"/>
    <property type="molecule type" value="Genomic_DNA"/>
</dbReference>
<proteinExistence type="predicted"/>